<protein>
    <submittedName>
        <fullName evidence="2">Uncharacterized protein</fullName>
    </submittedName>
</protein>
<dbReference type="AlphaFoldDB" id="A4FF85"/>
<feature type="compositionally biased region" description="Polar residues" evidence="1">
    <location>
        <begin position="1"/>
        <end position="10"/>
    </location>
</feature>
<evidence type="ECO:0000313" key="3">
    <source>
        <dbReference type="Proteomes" id="UP000006728"/>
    </source>
</evidence>
<dbReference type="STRING" id="405948.SACE_3435"/>
<sequence length="103" mass="11089">MSAISATCTQRTRRSSPAEPATTLGRPARTAGRSRTSATVGRASTSGEVGFIANSFGTGHNVVLESAEQNRLSMEWASRSRRAGFRGELDHPPWTEPAAVRFR</sequence>
<evidence type="ECO:0000313" key="2">
    <source>
        <dbReference type="EMBL" id="CAM02710.1"/>
    </source>
</evidence>
<organism evidence="2 3">
    <name type="scientific">Saccharopolyspora erythraea (strain ATCC 11635 / DSM 40517 / JCM 4748 / NBRC 13426 / NCIMB 8594 / NRRL 2338)</name>
    <dbReference type="NCBI Taxonomy" id="405948"/>
    <lineage>
        <taxon>Bacteria</taxon>
        <taxon>Bacillati</taxon>
        <taxon>Actinomycetota</taxon>
        <taxon>Actinomycetes</taxon>
        <taxon>Pseudonocardiales</taxon>
        <taxon>Pseudonocardiaceae</taxon>
        <taxon>Saccharopolyspora</taxon>
    </lineage>
</organism>
<proteinExistence type="predicted"/>
<evidence type="ECO:0000256" key="1">
    <source>
        <dbReference type="SAM" id="MobiDB-lite"/>
    </source>
</evidence>
<feature type="compositionally biased region" description="Polar residues" evidence="1">
    <location>
        <begin position="33"/>
        <end position="45"/>
    </location>
</feature>
<dbReference type="EMBL" id="AM420293">
    <property type="protein sequence ID" value="CAM02710.1"/>
    <property type="molecule type" value="Genomic_DNA"/>
</dbReference>
<dbReference type="KEGG" id="sen:SACE_3435"/>
<reference evidence="2 3" key="1">
    <citation type="journal article" date="2007" name="Nat. Biotechnol.">
        <title>Complete genome sequence of the erythromycin-producing bacterium Saccharopolyspora erythraea NRRL23338.</title>
        <authorList>
            <person name="Oliynyk M."/>
            <person name="Samborskyy M."/>
            <person name="Lester J.B."/>
            <person name="Mironenko T."/>
            <person name="Scott N."/>
            <person name="Dickens S."/>
            <person name="Haydock S.F."/>
            <person name="Leadlay P.F."/>
        </authorList>
    </citation>
    <scope>NUCLEOTIDE SEQUENCE [LARGE SCALE GENOMIC DNA]</scope>
    <source>
        <strain evidence="3">ATCC 11635 / DSM 40517 / JCM 4748 / NBRC 13426 / NCIMB 8594 / NRRL 2338</strain>
    </source>
</reference>
<name>A4FF85_SACEN</name>
<dbReference type="Proteomes" id="UP000006728">
    <property type="component" value="Chromosome"/>
</dbReference>
<dbReference type="HOGENOM" id="CLU_2261787_0_0_11"/>
<accession>A4FF85</accession>
<gene>
    <name evidence="2" type="ordered locus">SACE_3435</name>
</gene>
<feature type="region of interest" description="Disordered" evidence="1">
    <location>
        <begin position="1"/>
        <end position="45"/>
    </location>
</feature>
<keyword evidence="3" id="KW-1185">Reference proteome</keyword>